<dbReference type="SUPFAM" id="SSF53720">
    <property type="entry name" value="ALDH-like"/>
    <property type="match status" value="1"/>
</dbReference>
<dbReference type="Pfam" id="PF00171">
    <property type="entry name" value="Aldedh"/>
    <property type="match status" value="1"/>
</dbReference>
<dbReference type="RefSeq" id="WP_173141347.1">
    <property type="nucleotide sequence ID" value="NZ_CBCSGW010000035.1"/>
</dbReference>
<comment type="similarity">
    <text evidence="3">Belongs to the aldehyde dehydrogenase family.</text>
</comment>
<evidence type="ECO:0000256" key="1">
    <source>
        <dbReference type="ARBA" id="ARBA00023002"/>
    </source>
</evidence>
<evidence type="ECO:0000256" key="2">
    <source>
        <dbReference type="PROSITE-ProRule" id="PRU10007"/>
    </source>
</evidence>
<dbReference type="InterPro" id="IPR016163">
    <property type="entry name" value="Ald_DH_C"/>
</dbReference>
<dbReference type="PANTHER" id="PTHR11699">
    <property type="entry name" value="ALDEHYDE DEHYDROGENASE-RELATED"/>
    <property type="match status" value="1"/>
</dbReference>
<proteinExistence type="inferred from homology"/>
<dbReference type="Gene3D" id="3.40.309.10">
    <property type="entry name" value="Aldehyde Dehydrogenase, Chain A, domain 2"/>
    <property type="match status" value="1"/>
</dbReference>
<dbReference type="PROSITE" id="PS00687">
    <property type="entry name" value="ALDEHYDE_DEHYDR_GLU"/>
    <property type="match status" value="1"/>
</dbReference>
<evidence type="ECO:0000313" key="5">
    <source>
        <dbReference type="EMBL" id="NRN70258.1"/>
    </source>
</evidence>
<sequence length="516" mass="55349">MIPEMITDALVARLCERVSASTGDSFGTVNVFTGGTLAKVPRSSPRDVAEAVEAAREAQRLWANVAVEDRIPIFERFHGLLLGHTEELLDILQAETGKSRKDAFLEVSAPLVTVGYYARKAPKLLAPQRRQGMMPGLVKTTELRVPKGVVGIITPWNYPFALAFTDLIPALIAGNAVVLKPDTQTALCTLFGVDLLYQAGLPQGLLRVVIGDGPVVGTAIVDTADYVGFTGSTRTGREIAARAGQRLIGCSLELGGKNPLLVLADANVPQAVAGAVQTCFSNSGQLCMSPERLFVHTAVYDDFVQRFLAEVTGMNLAAAYDYSADMGSLTSQRQLEAVTRHVEDARAKGATVLTGGKARPELGPFFYEPTVLTDVTPEMLCYDNETFGPVVSIHRVADDTEAINRANATSYGLNASVFSKSTSHAELVAAQLKAGTVNINDGHVVGFGSADAPMGGMKDSGLGRRNGTEGLLKYTEAQNVSRQLVPLTTPPRWLPFGWYVKGMRSLLRLVRRTGIR</sequence>
<dbReference type="InterPro" id="IPR016161">
    <property type="entry name" value="Ald_DH/histidinol_DH"/>
</dbReference>
<accession>A0ABX2FHN7</accession>
<evidence type="ECO:0000313" key="6">
    <source>
        <dbReference type="Proteomes" id="UP000763557"/>
    </source>
</evidence>
<protein>
    <submittedName>
        <fullName evidence="5">Succinate-semialdehyde dehydrogenase / glutarate-semialdehyde dehydrogenase</fullName>
    </submittedName>
</protein>
<dbReference type="EMBL" id="JAAATY010000036">
    <property type="protein sequence ID" value="NRN70258.1"/>
    <property type="molecule type" value="Genomic_DNA"/>
</dbReference>
<name>A0ABX2FHN7_9PSEU</name>
<feature type="active site" evidence="2">
    <location>
        <position position="253"/>
    </location>
</feature>
<feature type="domain" description="Aldehyde dehydrogenase" evidence="4">
    <location>
        <begin position="24"/>
        <end position="480"/>
    </location>
</feature>
<dbReference type="Proteomes" id="UP000763557">
    <property type="component" value="Unassembled WGS sequence"/>
</dbReference>
<dbReference type="InterPro" id="IPR015590">
    <property type="entry name" value="Aldehyde_DH_dom"/>
</dbReference>
<dbReference type="Gene3D" id="3.40.605.10">
    <property type="entry name" value="Aldehyde Dehydrogenase, Chain A, domain 1"/>
    <property type="match status" value="1"/>
</dbReference>
<comment type="caution">
    <text evidence="5">The sequence shown here is derived from an EMBL/GenBank/DDBJ whole genome shotgun (WGS) entry which is preliminary data.</text>
</comment>
<gene>
    <name evidence="5" type="ORF">GC106_75230</name>
</gene>
<dbReference type="CDD" id="cd07101">
    <property type="entry name" value="ALDH_SSADH2_GabD2"/>
    <property type="match status" value="1"/>
</dbReference>
<evidence type="ECO:0000256" key="3">
    <source>
        <dbReference type="RuleBase" id="RU003345"/>
    </source>
</evidence>
<dbReference type="InterPro" id="IPR016162">
    <property type="entry name" value="Ald_DH_N"/>
</dbReference>
<keyword evidence="6" id="KW-1185">Reference proteome</keyword>
<dbReference type="NCBIfam" id="NF006916">
    <property type="entry name" value="PRK09407.1"/>
    <property type="match status" value="1"/>
</dbReference>
<dbReference type="InterPro" id="IPR029510">
    <property type="entry name" value="Ald_DH_CS_GLU"/>
</dbReference>
<evidence type="ECO:0000259" key="4">
    <source>
        <dbReference type="Pfam" id="PF00171"/>
    </source>
</evidence>
<reference evidence="5 6" key="1">
    <citation type="submission" date="2020-01" db="EMBL/GenBank/DDBJ databases">
        <title>Kibdelosporangium persica a novel Actinomycetes from a hot desert in Iran.</title>
        <authorList>
            <person name="Safaei N."/>
            <person name="Zaburannyi N."/>
            <person name="Mueller R."/>
            <person name="Wink J."/>
        </authorList>
    </citation>
    <scope>NUCLEOTIDE SEQUENCE [LARGE SCALE GENOMIC DNA]</scope>
    <source>
        <strain evidence="5 6">4NS15</strain>
    </source>
</reference>
<keyword evidence="1 3" id="KW-0560">Oxidoreductase</keyword>
<organism evidence="5 6">
    <name type="scientific">Kibdelosporangium persicum</name>
    <dbReference type="NCBI Taxonomy" id="2698649"/>
    <lineage>
        <taxon>Bacteria</taxon>
        <taxon>Bacillati</taxon>
        <taxon>Actinomycetota</taxon>
        <taxon>Actinomycetes</taxon>
        <taxon>Pseudonocardiales</taxon>
        <taxon>Pseudonocardiaceae</taxon>
        <taxon>Kibdelosporangium</taxon>
    </lineage>
</organism>